<dbReference type="PANTHER" id="PTHR15860:SF1">
    <property type="entry name" value="E3 UBIQUITIN-PROTEIN LIGASE RNFT1"/>
    <property type="match status" value="1"/>
</dbReference>
<evidence type="ECO:0000256" key="3">
    <source>
        <dbReference type="ARBA" id="ARBA00004906"/>
    </source>
</evidence>
<dbReference type="EMBL" id="CAJHUB010000776">
    <property type="protein sequence ID" value="CAD7693193.1"/>
    <property type="molecule type" value="Genomic_DNA"/>
</dbReference>
<evidence type="ECO:0000256" key="2">
    <source>
        <dbReference type="ARBA" id="ARBA00004127"/>
    </source>
</evidence>
<keyword evidence="12" id="KW-1185">Reference proteome</keyword>
<comment type="subcellular location">
    <subcellularLocation>
        <location evidence="2">Endomembrane system</location>
        <topology evidence="2">Multi-pass membrane protein</topology>
    </subcellularLocation>
</comment>
<evidence type="ECO:0000313" key="12">
    <source>
        <dbReference type="Proteomes" id="UP000645828"/>
    </source>
</evidence>
<name>A0A811ZX97_NYCPR</name>
<evidence type="ECO:0000256" key="9">
    <source>
        <dbReference type="ARBA" id="ARBA00023136"/>
    </source>
</evidence>
<organism evidence="11 12">
    <name type="scientific">Nyctereutes procyonoides</name>
    <name type="common">Raccoon dog</name>
    <name type="synonym">Canis procyonoides</name>
    <dbReference type="NCBI Taxonomy" id="34880"/>
    <lineage>
        <taxon>Eukaryota</taxon>
        <taxon>Metazoa</taxon>
        <taxon>Chordata</taxon>
        <taxon>Craniata</taxon>
        <taxon>Vertebrata</taxon>
        <taxon>Euteleostomi</taxon>
        <taxon>Mammalia</taxon>
        <taxon>Eutheria</taxon>
        <taxon>Laurasiatheria</taxon>
        <taxon>Carnivora</taxon>
        <taxon>Caniformia</taxon>
        <taxon>Canidae</taxon>
        <taxon>Nyctereutes</taxon>
    </lineage>
</organism>
<proteinExistence type="predicted"/>
<sequence>MEYFSISLCLPPFLSEVRYSPEGKKYGSQKKYSKFTQANCNQLHSLPGTAVEDASASQCVHTRLTGEGVCLHSGEVHNQINSIPKECAENPTSRNVRSGVHSFTHGCIHSCFRDHSHMKQGSLLILSRSLEIMVVAPSQNSDISSEISLGIGLLTNFMYANKSIVNQIFLRERCSKIQSSCKVFWIIGITDFILKFLFMGSKCLILLMPFFIIITKLVPILVWFHYLISYEEFGDVLDGVLGYCWLTLPHTKTFELLLDILELKTVGYGVAASKRQCSDVDDICSKCQHILCEEYISLWFNRENVSTVLNCDLRPYKQMER</sequence>
<dbReference type="PANTHER" id="PTHR15860">
    <property type="entry name" value="UNCHARACTERIZED RING FINGER-CONTAINING PROTEIN"/>
    <property type="match status" value="1"/>
</dbReference>
<keyword evidence="7" id="KW-0833">Ubl conjugation pathway</keyword>
<gene>
    <name evidence="11" type="ORF">NYPRO_LOCUS25985</name>
</gene>
<keyword evidence="8 10" id="KW-1133">Transmembrane helix</keyword>
<dbReference type="AlphaFoldDB" id="A0A811ZX97"/>
<dbReference type="EC" id="2.3.2.27" evidence="4"/>
<dbReference type="Proteomes" id="UP000645828">
    <property type="component" value="Unassembled WGS sequence"/>
</dbReference>
<dbReference type="GO" id="GO:1904294">
    <property type="term" value="P:positive regulation of ERAD pathway"/>
    <property type="evidence" value="ECO:0007669"/>
    <property type="project" value="InterPro"/>
</dbReference>
<keyword evidence="5" id="KW-0808">Transferase</keyword>
<evidence type="ECO:0000256" key="7">
    <source>
        <dbReference type="ARBA" id="ARBA00022786"/>
    </source>
</evidence>
<dbReference type="GO" id="GO:0061630">
    <property type="term" value="F:ubiquitin protein ligase activity"/>
    <property type="evidence" value="ECO:0007669"/>
    <property type="project" value="UniProtKB-EC"/>
</dbReference>
<dbReference type="InterPro" id="IPR044235">
    <property type="entry name" value="RNFT1/2"/>
</dbReference>
<dbReference type="GO" id="GO:0005783">
    <property type="term" value="C:endoplasmic reticulum"/>
    <property type="evidence" value="ECO:0007669"/>
    <property type="project" value="TreeGrafter"/>
</dbReference>
<comment type="caution">
    <text evidence="11">The sequence shown here is derived from an EMBL/GenBank/DDBJ whole genome shotgun (WGS) entry which is preliminary data.</text>
</comment>
<evidence type="ECO:0000256" key="6">
    <source>
        <dbReference type="ARBA" id="ARBA00022692"/>
    </source>
</evidence>
<accession>A0A811ZX97</accession>
<reference evidence="11" key="1">
    <citation type="submission" date="2020-12" db="EMBL/GenBank/DDBJ databases">
        <authorList>
            <consortium name="Molecular Ecology Group"/>
        </authorList>
    </citation>
    <scope>NUCLEOTIDE SEQUENCE</scope>
    <source>
        <strain evidence="11">TBG_1078</strain>
    </source>
</reference>
<evidence type="ECO:0000256" key="5">
    <source>
        <dbReference type="ARBA" id="ARBA00022679"/>
    </source>
</evidence>
<evidence type="ECO:0000256" key="4">
    <source>
        <dbReference type="ARBA" id="ARBA00012483"/>
    </source>
</evidence>
<evidence type="ECO:0000256" key="10">
    <source>
        <dbReference type="SAM" id="Phobius"/>
    </source>
</evidence>
<comment type="pathway">
    <text evidence="3">Protein modification; protein ubiquitination.</text>
</comment>
<evidence type="ECO:0000256" key="1">
    <source>
        <dbReference type="ARBA" id="ARBA00000900"/>
    </source>
</evidence>
<protein>
    <recommendedName>
        <fullName evidence="4">RING-type E3 ubiquitin transferase</fullName>
        <ecNumber evidence="4">2.3.2.27</ecNumber>
    </recommendedName>
</protein>
<keyword evidence="9 10" id="KW-0472">Membrane</keyword>
<keyword evidence="6 10" id="KW-0812">Transmembrane</keyword>
<evidence type="ECO:0000313" key="11">
    <source>
        <dbReference type="EMBL" id="CAD7693193.1"/>
    </source>
</evidence>
<comment type="catalytic activity">
    <reaction evidence="1">
        <text>S-ubiquitinyl-[E2 ubiquitin-conjugating enzyme]-L-cysteine + [acceptor protein]-L-lysine = [E2 ubiquitin-conjugating enzyme]-L-cysteine + N(6)-ubiquitinyl-[acceptor protein]-L-lysine.</text>
        <dbReference type="EC" id="2.3.2.27"/>
    </reaction>
</comment>
<feature type="transmembrane region" description="Helical" evidence="10">
    <location>
        <begin position="205"/>
        <end position="228"/>
    </location>
</feature>
<evidence type="ECO:0000256" key="8">
    <source>
        <dbReference type="ARBA" id="ARBA00022989"/>
    </source>
</evidence>